<comment type="caution">
    <text evidence="1">The sequence shown here is derived from an EMBL/GenBank/DDBJ whole genome shotgun (WGS) entry which is preliminary data.</text>
</comment>
<gene>
    <name evidence="1" type="ORF">P3T76_006568</name>
</gene>
<dbReference type="AlphaFoldDB" id="A0AAD9LNB5"/>
<proteinExistence type="predicted"/>
<accession>A0AAD9LNB5</accession>
<evidence type="ECO:0008006" key="3">
    <source>
        <dbReference type="Google" id="ProtNLM"/>
    </source>
</evidence>
<dbReference type="EMBL" id="JASMQC010000010">
    <property type="protein sequence ID" value="KAK1942246.1"/>
    <property type="molecule type" value="Genomic_DNA"/>
</dbReference>
<evidence type="ECO:0000313" key="1">
    <source>
        <dbReference type="EMBL" id="KAK1942246.1"/>
    </source>
</evidence>
<protein>
    <recommendedName>
        <fullName evidence="3">Crinkler (CRN) family protein</fullName>
    </recommendedName>
</protein>
<name>A0AAD9LNB5_9STRA</name>
<evidence type="ECO:0000313" key="2">
    <source>
        <dbReference type="Proteomes" id="UP001259832"/>
    </source>
</evidence>
<dbReference type="Proteomes" id="UP001259832">
    <property type="component" value="Unassembled WGS sequence"/>
</dbReference>
<sequence length="280" mass="31765">MVKIFCAEVGKRGVFSINAHPAESVSCLVGEVRESRHYSYRTKVQFFLAKTSNGAWMTEEEATDDSICLNKLKVLHGYEIVGEHFGGLCHGVNILVKIPKTIECPVGWGSNHTTALQDYQKVGELIQRDCGEYSRQILATIDEFYQLNTRVLPFICVQGSSGVGKSQLAFALKGHRPWFYAPVCSLGMCSQDIYQCFCDFSSNFRSVMAMDLPGEKSENAIFDPSSTFYENEKLWTYGWICALLKSCRLDENQQPRMIRFEAMTILEFRQSREYSLLQSS</sequence>
<reference evidence="1" key="1">
    <citation type="submission" date="2023-08" db="EMBL/GenBank/DDBJ databases">
        <title>Reference Genome Resource for the Citrus Pathogen Phytophthora citrophthora.</title>
        <authorList>
            <person name="Moller H."/>
            <person name="Coetzee B."/>
            <person name="Rose L.J."/>
            <person name="Van Niekerk J.M."/>
        </authorList>
    </citation>
    <scope>NUCLEOTIDE SEQUENCE</scope>
    <source>
        <strain evidence="1">STE-U-9442</strain>
    </source>
</reference>
<keyword evidence="2" id="KW-1185">Reference proteome</keyword>
<organism evidence="1 2">
    <name type="scientific">Phytophthora citrophthora</name>
    <dbReference type="NCBI Taxonomy" id="4793"/>
    <lineage>
        <taxon>Eukaryota</taxon>
        <taxon>Sar</taxon>
        <taxon>Stramenopiles</taxon>
        <taxon>Oomycota</taxon>
        <taxon>Peronosporomycetes</taxon>
        <taxon>Peronosporales</taxon>
        <taxon>Peronosporaceae</taxon>
        <taxon>Phytophthora</taxon>
    </lineage>
</organism>